<keyword evidence="2" id="KW-1185">Reference proteome</keyword>
<name>A0A1G7K7A8_9FIRM</name>
<dbReference type="OrthoDB" id="1682723at2"/>
<proteinExistence type="predicted"/>
<gene>
    <name evidence="1" type="ORF">SAMN05660235_01224</name>
</gene>
<evidence type="ECO:0000313" key="2">
    <source>
        <dbReference type="Proteomes" id="UP000243333"/>
    </source>
</evidence>
<dbReference type="AlphaFoldDB" id="A0A1G7K7A8"/>
<dbReference type="SUPFAM" id="SSF53335">
    <property type="entry name" value="S-adenosyl-L-methionine-dependent methyltransferases"/>
    <property type="match status" value="1"/>
</dbReference>
<sequence length="86" mass="9689">MAVKSRKRRKAETALRPGGRLIVKCRVADGIDSLQSALARLVWLARGGKEMFRQADWLAFLAEHGFRNLRIVNVWGIFATITGIRP</sequence>
<evidence type="ECO:0000313" key="1">
    <source>
        <dbReference type="EMBL" id="SDF33133.1"/>
    </source>
</evidence>
<protein>
    <submittedName>
        <fullName evidence="1">Uncharacterized protein</fullName>
    </submittedName>
</protein>
<dbReference type="Gene3D" id="3.40.50.150">
    <property type="entry name" value="Vaccinia Virus protein VP39"/>
    <property type="match status" value="1"/>
</dbReference>
<dbReference type="EMBL" id="FNBU01000007">
    <property type="protein sequence ID" value="SDF33133.1"/>
    <property type="molecule type" value="Genomic_DNA"/>
</dbReference>
<reference evidence="2" key="1">
    <citation type="submission" date="2016-10" db="EMBL/GenBank/DDBJ databases">
        <authorList>
            <person name="Varghese N."/>
            <person name="Submissions S."/>
        </authorList>
    </citation>
    <scope>NUCLEOTIDE SEQUENCE [LARGE SCALE GENOMIC DNA]</scope>
    <source>
        <strain evidence="2">DSM 23256</strain>
    </source>
</reference>
<organism evidence="1 2">
    <name type="scientific">Sporolituus thermophilus DSM 23256</name>
    <dbReference type="NCBI Taxonomy" id="1123285"/>
    <lineage>
        <taxon>Bacteria</taxon>
        <taxon>Bacillati</taxon>
        <taxon>Bacillota</taxon>
        <taxon>Negativicutes</taxon>
        <taxon>Selenomonadales</taxon>
        <taxon>Sporomusaceae</taxon>
        <taxon>Sporolituus</taxon>
    </lineage>
</organism>
<dbReference type="Proteomes" id="UP000243333">
    <property type="component" value="Unassembled WGS sequence"/>
</dbReference>
<accession>A0A1G7K7A8</accession>
<dbReference type="RefSeq" id="WP_093689085.1">
    <property type="nucleotide sequence ID" value="NZ_FNBU01000007.1"/>
</dbReference>
<dbReference type="InterPro" id="IPR029063">
    <property type="entry name" value="SAM-dependent_MTases_sf"/>
</dbReference>